<protein>
    <submittedName>
        <fullName evidence="2">Uncharacterized protein</fullName>
    </submittedName>
</protein>
<organism evidence="2 3">
    <name type="scientific">Clavibacter michiganensis subsp. michiganensis</name>
    <dbReference type="NCBI Taxonomy" id="33013"/>
    <lineage>
        <taxon>Bacteria</taxon>
        <taxon>Bacillati</taxon>
        <taxon>Actinomycetota</taxon>
        <taxon>Actinomycetes</taxon>
        <taxon>Micrococcales</taxon>
        <taxon>Microbacteriaceae</taxon>
        <taxon>Clavibacter</taxon>
    </lineage>
</organism>
<reference evidence="2 3" key="1">
    <citation type="submission" date="2016-08" db="EMBL/GenBank/DDBJ databases">
        <title>Genome sequence of Clavibacter michiganensis subsp. michiganensis strain CASJ007.</title>
        <authorList>
            <person name="Thapa S.P."/>
            <person name="Coaker G."/>
        </authorList>
    </citation>
    <scope>NUCLEOTIDE SEQUENCE [LARGE SCALE GENOMIC DNA]</scope>
    <source>
        <strain evidence="2">CASJ007</strain>
    </source>
</reference>
<dbReference type="EMBL" id="MDHH01000001">
    <property type="protein sequence ID" value="OUE05187.1"/>
    <property type="molecule type" value="Genomic_DNA"/>
</dbReference>
<proteinExistence type="predicted"/>
<name>A0A251XP10_CLAMM</name>
<keyword evidence="3" id="KW-1185">Reference proteome</keyword>
<evidence type="ECO:0000313" key="3">
    <source>
        <dbReference type="Proteomes" id="UP000195062"/>
    </source>
</evidence>
<evidence type="ECO:0000256" key="1">
    <source>
        <dbReference type="SAM" id="MobiDB-lite"/>
    </source>
</evidence>
<sequence length="84" mass="9448">MARRDTAGTIEDRPDEDDARKPDSPTEIEKPSWKYVLRKTVREFGSDQCTDIAASLTYYAVLSLFPRSSRSSRCSGCSGRGSRR</sequence>
<comment type="caution">
    <text evidence="2">The sequence shown here is derived from an EMBL/GenBank/DDBJ whole genome shotgun (WGS) entry which is preliminary data.</text>
</comment>
<gene>
    <name evidence="2" type="ORF">CMMCAS07_09580</name>
</gene>
<dbReference type="Proteomes" id="UP000195062">
    <property type="component" value="Unassembled WGS sequence"/>
</dbReference>
<evidence type="ECO:0000313" key="2">
    <source>
        <dbReference type="EMBL" id="OUE05187.1"/>
    </source>
</evidence>
<accession>A0A251XP10</accession>
<dbReference type="AlphaFoldDB" id="A0A251XP10"/>
<feature type="region of interest" description="Disordered" evidence="1">
    <location>
        <begin position="1"/>
        <end position="29"/>
    </location>
</feature>